<evidence type="ECO:0000256" key="19">
    <source>
        <dbReference type="ARBA" id="ARBA00048921"/>
    </source>
</evidence>
<feature type="non-terminal residue" evidence="23">
    <location>
        <position position="250"/>
    </location>
</feature>
<evidence type="ECO:0000256" key="21">
    <source>
        <dbReference type="ARBA" id="ARBA00049188"/>
    </source>
</evidence>
<comment type="catalytic activity">
    <reaction evidence="15">
        <text>resolvin D2 + NAD(+) = 7-oxoresolvin D2 + NADH + H(+)</text>
        <dbReference type="Rhea" id="RHEA:53584"/>
        <dbReference type="ChEBI" id="CHEBI:15378"/>
        <dbReference type="ChEBI" id="CHEBI:57540"/>
        <dbReference type="ChEBI" id="CHEBI:57945"/>
        <dbReference type="ChEBI" id="CHEBI:133367"/>
        <dbReference type="ChEBI" id="CHEBI:137497"/>
    </reaction>
    <physiologicalReaction direction="left-to-right" evidence="15">
        <dbReference type="Rhea" id="RHEA:53585"/>
    </physiologicalReaction>
</comment>
<comment type="catalytic activity">
    <reaction evidence="12">
        <text>15-oxo-(5S,6R)-dihydroxy-(7E,9E,11Z)-eicosatrienoate + NADH + H(+) = (5S,6R,15S)-trihydroxy-(7E,9E,11Z)-eicosatrienoate + NAD(+)</text>
        <dbReference type="Rhea" id="RHEA:41596"/>
        <dbReference type="ChEBI" id="CHEBI:15378"/>
        <dbReference type="ChEBI" id="CHEBI:57540"/>
        <dbReference type="ChEBI" id="CHEBI:57945"/>
        <dbReference type="ChEBI" id="CHEBI:78325"/>
        <dbReference type="ChEBI" id="CHEBI:78329"/>
    </reaction>
    <physiologicalReaction direction="left-to-right" evidence="12">
        <dbReference type="Rhea" id="RHEA:41597"/>
    </physiologicalReaction>
</comment>
<dbReference type="EMBL" id="OV170223">
    <property type="protein sequence ID" value="CAH0723084.1"/>
    <property type="molecule type" value="Genomic_DNA"/>
</dbReference>
<comment type="catalytic activity">
    <reaction evidence="9">
        <text>prostaglandin E1 + NAD(+) = 15-oxoprostaglandin E1 + NADH + H(+)</text>
        <dbReference type="Rhea" id="RHEA:16477"/>
        <dbReference type="ChEBI" id="CHEBI:15378"/>
        <dbReference type="ChEBI" id="CHEBI:57397"/>
        <dbReference type="ChEBI" id="CHEBI:57401"/>
        <dbReference type="ChEBI" id="CHEBI:57540"/>
        <dbReference type="ChEBI" id="CHEBI:57945"/>
    </reaction>
    <physiologicalReaction direction="left-to-right" evidence="9">
        <dbReference type="Rhea" id="RHEA:16478"/>
    </physiologicalReaction>
</comment>
<dbReference type="GO" id="GO:0047034">
    <property type="term" value="F:15-hydroxyicosatetraenoate dehydrogenase activity"/>
    <property type="evidence" value="ECO:0007669"/>
    <property type="project" value="UniProtKB-EC"/>
</dbReference>
<keyword evidence="2" id="KW-0560">Oxidoreductase</keyword>
<evidence type="ECO:0000256" key="17">
    <source>
        <dbReference type="ARBA" id="ARBA00048611"/>
    </source>
</evidence>
<comment type="catalytic activity">
    <reaction evidence="10">
        <text>resolvin D1 + NAD(+) = 8-oxoresolvin D1 + NADH + H(+)</text>
        <dbReference type="Rhea" id="RHEA:50124"/>
        <dbReference type="ChEBI" id="CHEBI:15378"/>
        <dbReference type="ChEBI" id="CHEBI:57540"/>
        <dbReference type="ChEBI" id="CHEBI:57945"/>
        <dbReference type="ChEBI" id="CHEBI:132079"/>
        <dbReference type="ChEBI" id="CHEBI:132080"/>
    </reaction>
    <physiologicalReaction direction="left-to-right" evidence="10">
        <dbReference type="Rhea" id="RHEA:50125"/>
    </physiologicalReaction>
</comment>
<dbReference type="InterPro" id="IPR002347">
    <property type="entry name" value="SDR_fam"/>
</dbReference>
<dbReference type="Pfam" id="PF00106">
    <property type="entry name" value="adh_short"/>
    <property type="match status" value="1"/>
</dbReference>
<evidence type="ECO:0000256" key="8">
    <source>
        <dbReference type="ARBA" id="ARBA00045705"/>
    </source>
</evidence>
<dbReference type="PANTHER" id="PTHR44229">
    <property type="entry name" value="15-HYDROXYPROSTAGLANDIN DEHYDROGENASE [NAD(+)]"/>
    <property type="match status" value="1"/>
</dbReference>
<dbReference type="EC" id="1.1.1.141" evidence="3"/>
<accession>A0A8J9Y8L1</accession>
<comment type="catalytic activity">
    <reaction evidence="20">
        <text>(15S)-hydroxy-(5Z,8Z,11Z,13E)-eicosatetraenoate + NAD(+) = 15-oxo-(5Z,8Z,11Z,13E)-eicosatetraenoate + NADH + H(+)</text>
        <dbReference type="Rhea" id="RHEA:23260"/>
        <dbReference type="ChEBI" id="CHEBI:15378"/>
        <dbReference type="ChEBI" id="CHEBI:57409"/>
        <dbReference type="ChEBI" id="CHEBI:57410"/>
        <dbReference type="ChEBI" id="CHEBI:57540"/>
        <dbReference type="ChEBI" id="CHEBI:57945"/>
        <dbReference type="EC" id="1.1.1.232"/>
    </reaction>
    <physiologicalReaction direction="left-to-right" evidence="20">
        <dbReference type="Rhea" id="RHEA:23261"/>
    </physiologicalReaction>
</comment>
<comment type="function">
    <text evidence="8">Catalyzes the NAD-dependent dehydrogenation (oxidation) of a broad array of hydroxylated polyunsaturated fatty acids (mainly eicosanoids and docosanoids, including prostaglandins, lipoxins and resolvins), yielding their corresponding keto (oxo) metabolites. Decreases the levels of the pro-proliferative prostaglandins such as prostaglandin E2 (whose activity is increased in cancer because of an increase in the expression of cyclooxygenase 2) and generates oxo-fatty acid products that can profoundly influence cell function by abrogating pro-inflammatory cytokine expression. Converts resolvins E1, D1 and D2 to their oxo products, which represents a mode of resolvin inactivation. Resolvin E1 plays important roles during the resolution phase of acute inflammation, while resolvins D1 and D2 have a unique role in obesity-induced adipose inflammation.</text>
</comment>
<comment type="catalytic activity">
    <reaction evidence="18">
        <text>prostaglandin E2 + NAD(+) = 15-oxoprostaglandin E2 + NADH + H(+)</text>
        <dbReference type="Rhea" id="RHEA:11876"/>
        <dbReference type="ChEBI" id="CHEBI:15378"/>
        <dbReference type="ChEBI" id="CHEBI:57400"/>
        <dbReference type="ChEBI" id="CHEBI:57540"/>
        <dbReference type="ChEBI" id="CHEBI:57945"/>
        <dbReference type="ChEBI" id="CHEBI:606564"/>
        <dbReference type="EC" id="1.1.1.141"/>
    </reaction>
    <physiologicalReaction direction="left-to-right" evidence="18">
        <dbReference type="Rhea" id="RHEA:11877"/>
    </physiologicalReaction>
</comment>
<dbReference type="GO" id="GO:0005737">
    <property type="term" value="C:cytoplasm"/>
    <property type="evidence" value="ECO:0007669"/>
    <property type="project" value="TreeGrafter"/>
</dbReference>
<comment type="catalytic activity">
    <reaction evidence="14">
        <text>resolvin D1 + NAD(+) = 17-oxoresolvin D1 + NADH + H(+)</text>
        <dbReference type="Rhea" id="RHEA:50128"/>
        <dbReference type="ChEBI" id="CHEBI:15378"/>
        <dbReference type="ChEBI" id="CHEBI:57540"/>
        <dbReference type="ChEBI" id="CHEBI:57945"/>
        <dbReference type="ChEBI" id="CHEBI:132079"/>
        <dbReference type="ChEBI" id="CHEBI:132081"/>
    </reaction>
    <physiologicalReaction direction="left-to-right" evidence="14">
        <dbReference type="Rhea" id="RHEA:50129"/>
    </physiologicalReaction>
</comment>
<evidence type="ECO:0000256" key="12">
    <source>
        <dbReference type="ARBA" id="ARBA00048140"/>
    </source>
</evidence>
<dbReference type="Proteomes" id="UP000838878">
    <property type="component" value="Chromosome 3"/>
</dbReference>
<evidence type="ECO:0000256" key="3">
    <source>
        <dbReference type="ARBA" id="ARBA00038968"/>
    </source>
</evidence>
<dbReference type="OrthoDB" id="37659at2759"/>
<evidence type="ECO:0000256" key="15">
    <source>
        <dbReference type="ARBA" id="ARBA00048393"/>
    </source>
</evidence>
<evidence type="ECO:0000256" key="11">
    <source>
        <dbReference type="ARBA" id="ARBA00048008"/>
    </source>
</evidence>
<evidence type="ECO:0000256" key="2">
    <source>
        <dbReference type="ARBA" id="ARBA00023002"/>
    </source>
</evidence>
<evidence type="ECO:0000256" key="9">
    <source>
        <dbReference type="ARBA" id="ARBA00047325"/>
    </source>
</evidence>
<comment type="catalytic activity">
    <reaction evidence="17">
        <text>prostaglandin A1 + NAD(+) = 15-oxo-prostaglandin A1 + NADH + H(+)</text>
        <dbReference type="Rhea" id="RHEA:41263"/>
        <dbReference type="ChEBI" id="CHEBI:15378"/>
        <dbReference type="ChEBI" id="CHEBI:57398"/>
        <dbReference type="ChEBI" id="CHEBI:57540"/>
        <dbReference type="ChEBI" id="CHEBI:57945"/>
        <dbReference type="ChEBI" id="CHEBI:85072"/>
    </reaction>
    <physiologicalReaction direction="left-to-right" evidence="17">
        <dbReference type="Rhea" id="RHEA:41264"/>
    </physiologicalReaction>
</comment>
<comment type="catalytic activity">
    <reaction evidence="13">
        <text>(11R)-hydroxy-(5Z,8Z,12E,14Z)-eicosatetraenoate + NAD(+) = 11-oxo-(5Z,8Z,12E,14Z)-eicosatetraenoate + NADH + H(+)</text>
        <dbReference type="Rhea" id="RHEA:48640"/>
        <dbReference type="ChEBI" id="CHEBI:15378"/>
        <dbReference type="ChEBI" id="CHEBI:57540"/>
        <dbReference type="ChEBI" id="CHEBI:57945"/>
        <dbReference type="ChEBI" id="CHEBI:78836"/>
        <dbReference type="ChEBI" id="CHEBI:90697"/>
    </reaction>
    <physiologicalReaction direction="left-to-right" evidence="13">
        <dbReference type="Rhea" id="RHEA:48641"/>
    </physiologicalReaction>
</comment>
<keyword evidence="24" id="KW-1185">Reference proteome</keyword>
<evidence type="ECO:0000313" key="24">
    <source>
        <dbReference type="Proteomes" id="UP000838878"/>
    </source>
</evidence>
<evidence type="ECO:0000256" key="1">
    <source>
        <dbReference type="ARBA" id="ARBA00006484"/>
    </source>
</evidence>
<evidence type="ECO:0000256" key="16">
    <source>
        <dbReference type="ARBA" id="ARBA00048535"/>
    </source>
</evidence>
<comment type="catalytic activity">
    <reaction evidence="11">
        <text>14-hydroxy-(4Z,7Z,10Z,12E,16Z,19Z)-docosahexaenoate + NAD(+) = 14-oxo-(4Z,7Z,10Z,12E,16Z,19Z)-docosahexaenoate + NADH + H(+)</text>
        <dbReference type="Rhea" id="RHEA:48952"/>
        <dbReference type="ChEBI" id="CHEBI:15378"/>
        <dbReference type="ChEBI" id="CHEBI:57540"/>
        <dbReference type="ChEBI" id="CHEBI:57945"/>
        <dbReference type="ChEBI" id="CHEBI:90866"/>
        <dbReference type="ChEBI" id="CHEBI:90867"/>
    </reaction>
    <physiologicalReaction direction="left-to-right" evidence="11">
        <dbReference type="Rhea" id="RHEA:48953"/>
    </physiologicalReaction>
</comment>
<dbReference type="Gene3D" id="3.40.50.720">
    <property type="entry name" value="NAD(P)-binding Rossmann-like Domain"/>
    <property type="match status" value="1"/>
</dbReference>
<dbReference type="PRINTS" id="PR00081">
    <property type="entry name" value="GDHRDH"/>
</dbReference>
<evidence type="ECO:0000256" key="7">
    <source>
        <dbReference type="ARBA" id="ARBA00042026"/>
    </source>
</evidence>
<dbReference type="PANTHER" id="PTHR44229:SF4">
    <property type="entry name" value="15-HYDROXYPROSTAGLANDIN DEHYDROGENASE [NAD(+)]"/>
    <property type="match status" value="1"/>
</dbReference>
<evidence type="ECO:0000256" key="5">
    <source>
        <dbReference type="ARBA" id="ARBA00040276"/>
    </source>
</evidence>
<gene>
    <name evidence="23" type="ORF">BINO364_LOCUS8955</name>
</gene>
<organism evidence="23 24">
    <name type="scientific">Brenthis ino</name>
    <name type="common">lesser marbled fritillary</name>
    <dbReference type="NCBI Taxonomy" id="405034"/>
    <lineage>
        <taxon>Eukaryota</taxon>
        <taxon>Metazoa</taxon>
        <taxon>Ecdysozoa</taxon>
        <taxon>Arthropoda</taxon>
        <taxon>Hexapoda</taxon>
        <taxon>Insecta</taxon>
        <taxon>Pterygota</taxon>
        <taxon>Neoptera</taxon>
        <taxon>Endopterygota</taxon>
        <taxon>Lepidoptera</taxon>
        <taxon>Glossata</taxon>
        <taxon>Ditrysia</taxon>
        <taxon>Papilionoidea</taxon>
        <taxon>Nymphalidae</taxon>
        <taxon>Heliconiinae</taxon>
        <taxon>Argynnini</taxon>
        <taxon>Brenthis</taxon>
    </lineage>
</organism>
<evidence type="ECO:0000256" key="20">
    <source>
        <dbReference type="ARBA" id="ARBA00049151"/>
    </source>
</evidence>
<dbReference type="SUPFAM" id="SSF51735">
    <property type="entry name" value="NAD(P)-binding Rossmann-fold domains"/>
    <property type="match status" value="1"/>
</dbReference>
<dbReference type="PRINTS" id="PR00080">
    <property type="entry name" value="SDRFAMILY"/>
</dbReference>
<dbReference type="AlphaFoldDB" id="A0A8J9Y8L1"/>
<evidence type="ECO:0000256" key="22">
    <source>
        <dbReference type="RuleBase" id="RU000363"/>
    </source>
</evidence>
<comment type="catalytic activity">
    <reaction evidence="21">
        <text>resolvin E1 + NAD(+) = 18-oxo-resolvin E1 + NADH + H(+)</text>
        <dbReference type="Rhea" id="RHEA:49244"/>
        <dbReference type="ChEBI" id="CHEBI:15378"/>
        <dbReference type="ChEBI" id="CHEBI:57540"/>
        <dbReference type="ChEBI" id="CHEBI:57945"/>
        <dbReference type="ChEBI" id="CHEBI:91000"/>
        <dbReference type="ChEBI" id="CHEBI:91001"/>
    </reaction>
    <physiologicalReaction direction="left-to-right" evidence="21">
        <dbReference type="Rhea" id="RHEA:49245"/>
    </physiologicalReaction>
</comment>
<comment type="catalytic activity">
    <reaction evidence="16">
        <text>lipoxin A4 + NAD(+) = 15-oxo-(5S,6R)-dihydroxy-(7E,9E,11Z,13E)-eicosatetraenoate + NADH + H(+)</text>
        <dbReference type="Rhea" id="RHEA:41572"/>
        <dbReference type="ChEBI" id="CHEBI:15378"/>
        <dbReference type="ChEBI" id="CHEBI:57540"/>
        <dbReference type="ChEBI" id="CHEBI:57945"/>
        <dbReference type="ChEBI" id="CHEBI:67026"/>
        <dbReference type="ChEBI" id="CHEBI:78311"/>
    </reaction>
    <physiologicalReaction direction="left-to-right" evidence="16">
        <dbReference type="Rhea" id="RHEA:41573"/>
    </physiologicalReaction>
</comment>
<evidence type="ECO:0000256" key="13">
    <source>
        <dbReference type="ARBA" id="ARBA00048144"/>
    </source>
</evidence>
<comment type="catalytic activity">
    <reaction evidence="19">
        <text>resolvin D2 + NAD(+) = 16-oxoresolvin D2 + NADH + H(+)</text>
        <dbReference type="Rhea" id="RHEA:53588"/>
        <dbReference type="ChEBI" id="CHEBI:15378"/>
        <dbReference type="ChEBI" id="CHEBI:57540"/>
        <dbReference type="ChEBI" id="CHEBI:57945"/>
        <dbReference type="ChEBI" id="CHEBI:133367"/>
        <dbReference type="ChEBI" id="CHEBI:137498"/>
    </reaction>
    <physiologicalReaction direction="left-to-right" evidence="19">
        <dbReference type="Rhea" id="RHEA:53589"/>
    </physiologicalReaction>
</comment>
<evidence type="ECO:0000256" key="6">
    <source>
        <dbReference type="ARBA" id="ARBA00041812"/>
    </source>
</evidence>
<dbReference type="GO" id="GO:0016404">
    <property type="term" value="F:15-hydroxyprostaglandin dehydrogenase (NAD+) activity"/>
    <property type="evidence" value="ECO:0007669"/>
    <property type="project" value="UniProtKB-EC"/>
</dbReference>
<sequence>MDRDTNGKNVVITGGAEGLGLAMVKSFLKHGVKLVIILDINEKLGNETTKNLNQTYPGRVVFYKCNVLTDLDNTFDIIIKNHKKVDILVNNAGILDEINIRRTMDINITAVMEWSMKFYEHMRIDKGGSGGTIINVSSIFGYRITAYIPYYHASKYAVIGFSKSLGHQTNFNKTGVRVATLCPGLVLTSLSSAPEIREKDMLPSFKLDLEAYEWQGSEFIGEGTVEIFKQADSGTVWVVEGSRPAAKLDI</sequence>
<dbReference type="InterPro" id="IPR036291">
    <property type="entry name" value="NAD(P)-bd_dom_sf"/>
</dbReference>
<evidence type="ECO:0000256" key="4">
    <source>
        <dbReference type="ARBA" id="ARBA00039060"/>
    </source>
</evidence>
<comment type="similarity">
    <text evidence="1 22">Belongs to the short-chain dehydrogenases/reductases (SDR) family.</text>
</comment>
<protein>
    <recommendedName>
        <fullName evidence="5">15-hydroxyprostaglandin dehydrogenase [NAD(+)]</fullName>
        <ecNumber evidence="3">1.1.1.141</ecNumber>
        <ecNumber evidence="4">1.1.1.232</ecNumber>
    </recommendedName>
    <alternativeName>
        <fullName evidence="7">Eicosanoid/docosanoid dehydrogenase [NAD(+)]</fullName>
    </alternativeName>
    <alternativeName>
        <fullName evidence="6">Prostaglandin dehydrogenase 1</fullName>
    </alternativeName>
</protein>
<evidence type="ECO:0000313" key="23">
    <source>
        <dbReference type="EMBL" id="CAH0723084.1"/>
    </source>
</evidence>
<evidence type="ECO:0000256" key="18">
    <source>
        <dbReference type="ARBA" id="ARBA00048739"/>
    </source>
</evidence>
<name>A0A8J9Y8L1_9NEOP</name>
<evidence type="ECO:0000256" key="14">
    <source>
        <dbReference type="ARBA" id="ARBA00048170"/>
    </source>
</evidence>
<proteinExistence type="inferred from homology"/>
<reference evidence="23" key="1">
    <citation type="submission" date="2021-12" db="EMBL/GenBank/DDBJ databases">
        <authorList>
            <person name="Martin H S."/>
        </authorList>
    </citation>
    <scope>NUCLEOTIDE SEQUENCE</scope>
</reference>
<evidence type="ECO:0000256" key="10">
    <source>
        <dbReference type="ARBA" id="ARBA00047672"/>
    </source>
</evidence>
<dbReference type="EC" id="1.1.1.232" evidence="4"/>